<protein>
    <submittedName>
        <fullName evidence="2">Uncharacterized protein</fullName>
    </submittedName>
</protein>
<evidence type="ECO:0000313" key="3">
    <source>
        <dbReference type="Proteomes" id="UP000239706"/>
    </source>
</evidence>
<dbReference type="EMBL" id="PVXO01000064">
    <property type="protein sequence ID" value="PRR77435.1"/>
    <property type="molecule type" value="Genomic_DNA"/>
</dbReference>
<evidence type="ECO:0000256" key="1">
    <source>
        <dbReference type="SAM" id="Phobius"/>
    </source>
</evidence>
<evidence type="ECO:0000313" key="2">
    <source>
        <dbReference type="EMBL" id="PRR77435.1"/>
    </source>
</evidence>
<reference evidence="2 3" key="1">
    <citation type="submission" date="2018-03" db="EMBL/GenBank/DDBJ databases">
        <title>Genome sequence of Clostridium liquoris DSM 100320.</title>
        <authorList>
            <person name="Poehlein A."/>
            <person name="Daniel R."/>
        </authorList>
    </citation>
    <scope>NUCLEOTIDE SEQUENCE [LARGE SCALE GENOMIC DNA]</scope>
    <source>
        <strain evidence="2 3">DSM 100320</strain>
    </source>
</reference>
<accession>A0A2T0B1C2</accession>
<keyword evidence="1" id="KW-0472">Membrane</keyword>
<proteinExistence type="predicted"/>
<keyword evidence="1" id="KW-1133">Transmembrane helix</keyword>
<organism evidence="2 3">
    <name type="scientific">Clostridium liquoris</name>
    <dbReference type="NCBI Taxonomy" id="1289519"/>
    <lineage>
        <taxon>Bacteria</taxon>
        <taxon>Bacillati</taxon>
        <taxon>Bacillota</taxon>
        <taxon>Clostridia</taxon>
        <taxon>Eubacteriales</taxon>
        <taxon>Clostridiaceae</taxon>
        <taxon>Clostridium</taxon>
    </lineage>
</organism>
<keyword evidence="1" id="KW-0812">Transmembrane</keyword>
<comment type="caution">
    <text evidence="2">The sequence shown here is derived from an EMBL/GenBank/DDBJ whole genome shotgun (WGS) entry which is preliminary data.</text>
</comment>
<name>A0A2T0B1C2_9CLOT</name>
<keyword evidence="3" id="KW-1185">Reference proteome</keyword>
<sequence>MKVVPSITFLTDWYTILYFAVLISQLTSIYSNAKKGKNRFAIANIVFIVIFSYLYLSKYYILK</sequence>
<gene>
    <name evidence="2" type="ORF">CLLI_23480</name>
</gene>
<dbReference type="AlphaFoldDB" id="A0A2T0B1C2"/>
<dbReference type="Proteomes" id="UP000239706">
    <property type="component" value="Unassembled WGS sequence"/>
</dbReference>
<feature type="transmembrane region" description="Helical" evidence="1">
    <location>
        <begin position="40"/>
        <end position="61"/>
    </location>
</feature>
<feature type="transmembrane region" description="Helical" evidence="1">
    <location>
        <begin position="13"/>
        <end position="33"/>
    </location>
</feature>